<organism evidence="2 3">
    <name type="scientific">Protopolystoma xenopodis</name>
    <dbReference type="NCBI Taxonomy" id="117903"/>
    <lineage>
        <taxon>Eukaryota</taxon>
        <taxon>Metazoa</taxon>
        <taxon>Spiralia</taxon>
        <taxon>Lophotrochozoa</taxon>
        <taxon>Platyhelminthes</taxon>
        <taxon>Monogenea</taxon>
        <taxon>Polyopisthocotylea</taxon>
        <taxon>Polystomatidea</taxon>
        <taxon>Polystomatidae</taxon>
        <taxon>Protopolystoma</taxon>
    </lineage>
</organism>
<evidence type="ECO:0008006" key="4">
    <source>
        <dbReference type="Google" id="ProtNLM"/>
    </source>
</evidence>
<proteinExistence type="predicted"/>
<dbReference type="InterPro" id="IPR052392">
    <property type="entry name" value="Kelch-BTB_domain-containing"/>
</dbReference>
<dbReference type="InterPro" id="IPR006652">
    <property type="entry name" value="Kelch_1"/>
</dbReference>
<gene>
    <name evidence="2" type="ORF">PXEA_LOCUS18802</name>
</gene>
<dbReference type="Proteomes" id="UP000784294">
    <property type="component" value="Unassembled WGS sequence"/>
</dbReference>
<dbReference type="Gene3D" id="2.120.10.80">
    <property type="entry name" value="Kelch-type beta propeller"/>
    <property type="match status" value="1"/>
</dbReference>
<dbReference type="SUPFAM" id="SSF117281">
    <property type="entry name" value="Kelch motif"/>
    <property type="match status" value="1"/>
</dbReference>
<dbReference type="EMBL" id="CAAALY010073404">
    <property type="protein sequence ID" value="VEL25362.1"/>
    <property type="molecule type" value="Genomic_DNA"/>
</dbReference>
<dbReference type="PANTHER" id="PTHR46375:SF3">
    <property type="entry name" value="KELCH REPEAT AND BTB DOMAIN-CONTAINING PROTEIN 13"/>
    <property type="match status" value="1"/>
</dbReference>
<keyword evidence="1" id="KW-0880">Kelch repeat</keyword>
<evidence type="ECO:0000256" key="1">
    <source>
        <dbReference type="ARBA" id="ARBA00022441"/>
    </source>
</evidence>
<evidence type="ECO:0000313" key="2">
    <source>
        <dbReference type="EMBL" id="VEL25362.1"/>
    </source>
</evidence>
<dbReference type="Pfam" id="PF01344">
    <property type="entry name" value="Kelch_1"/>
    <property type="match status" value="1"/>
</dbReference>
<evidence type="ECO:0000313" key="3">
    <source>
        <dbReference type="Proteomes" id="UP000784294"/>
    </source>
</evidence>
<dbReference type="SMART" id="SM00612">
    <property type="entry name" value="Kelch"/>
    <property type="match status" value="1"/>
</dbReference>
<name>A0A448X104_9PLAT</name>
<protein>
    <recommendedName>
        <fullName evidence="4">Kelch repeat protein</fullName>
    </recommendedName>
</protein>
<comment type="caution">
    <text evidence="2">The sequence shown here is derived from an EMBL/GenBank/DDBJ whole genome shotgun (WGS) entry which is preliminary data.</text>
</comment>
<dbReference type="InterPro" id="IPR015915">
    <property type="entry name" value="Kelch-typ_b-propeller"/>
</dbReference>
<accession>A0A448X104</accession>
<reference evidence="2" key="1">
    <citation type="submission" date="2018-11" db="EMBL/GenBank/DDBJ databases">
        <authorList>
            <consortium name="Pathogen Informatics"/>
        </authorList>
    </citation>
    <scope>NUCLEOTIDE SEQUENCE</scope>
</reference>
<keyword evidence="3" id="KW-1185">Reference proteome</keyword>
<dbReference type="OrthoDB" id="45365at2759"/>
<sequence>MLPSMAECRSAGGLVSTPDGCLYALGGHNSLAIYASVECFARYGRSRTPGRLEPTISLPGNRRAGRLLLPDFSSITNNGGGSGMITQNNSSAVSVGRVAQSLPVSLWFTVSPMQTPRCRHGSAVLQQHIFVAGGYNGLSFLDSVEYFDPNVGPDSRGLLGQWTVVTSMNVPRSRVALVATAGHLYAIG</sequence>
<dbReference type="AlphaFoldDB" id="A0A448X104"/>
<dbReference type="PANTHER" id="PTHR46375">
    <property type="entry name" value="KELCH REPEAT AND BTB DOMAIN-CONTAINING PROTEIN 13-RELATED"/>
    <property type="match status" value="1"/>
</dbReference>